<dbReference type="FunFam" id="1.20.1160.11:FF:000001">
    <property type="entry name" value="Paired amphipathic helix protein Sin3"/>
    <property type="match status" value="1"/>
</dbReference>
<evidence type="ECO:0000256" key="13">
    <source>
        <dbReference type="ARBA" id="ARBA00081273"/>
    </source>
</evidence>
<dbReference type="Pfam" id="PF02671">
    <property type="entry name" value="PAH"/>
    <property type="match status" value="3"/>
</dbReference>
<evidence type="ECO:0000256" key="15">
    <source>
        <dbReference type="SAM" id="MobiDB-lite"/>
    </source>
</evidence>
<keyword evidence="6" id="KW-0805">Transcription regulation</keyword>
<evidence type="ECO:0000256" key="2">
    <source>
        <dbReference type="ARBA" id="ARBA00022491"/>
    </source>
</evidence>
<keyword evidence="7" id="KW-0804">Transcription</keyword>
<dbReference type="GO" id="GO:0003714">
    <property type="term" value="F:transcription corepressor activity"/>
    <property type="evidence" value="ECO:0007669"/>
    <property type="project" value="InterPro"/>
</dbReference>
<keyword evidence="18" id="KW-1185">Reference proteome</keyword>
<evidence type="ECO:0000256" key="12">
    <source>
        <dbReference type="ARBA" id="ARBA00075095"/>
    </source>
</evidence>
<evidence type="ECO:0000256" key="7">
    <source>
        <dbReference type="ARBA" id="ARBA00023163"/>
    </source>
</evidence>
<feature type="compositionally biased region" description="Polar residues" evidence="15">
    <location>
        <begin position="178"/>
        <end position="194"/>
    </location>
</feature>
<evidence type="ECO:0000256" key="14">
    <source>
        <dbReference type="PROSITE-ProRule" id="PRU00810"/>
    </source>
</evidence>
<dbReference type="GO" id="GO:0000122">
    <property type="term" value="P:negative regulation of transcription by RNA polymerase II"/>
    <property type="evidence" value="ECO:0007669"/>
    <property type="project" value="TreeGrafter"/>
</dbReference>
<proteinExistence type="predicted"/>
<feature type="domain" description="Histone deacetylase interacting" evidence="16">
    <location>
        <begin position="431"/>
        <end position="531"/>
    </location>
</feature>
<dbReference type="PROSITE" id="PS51477">
    <property type="entry name" value="PAH"/>
    <property type="match status" value="3"/>
</dbReference>
<feature type="region of interest" description="Disordered" evidence="15">
    <location>
        <begin position="134"/>
        <end position="195"/>
    </location>
</feature>
<dbReference type="SUPFAM" id="SSF47762">
    <property type="entry name" value="PAH2 domain"/>
    <property type="match status" value="3"/>
</dbReference>
<evidence type="ECO:0000313" key="17">
    <source>
        <dbReference type="Ensembl" id="ENSSLUP00000026871.1"/>
    </source>
</evidence>
<keyword evidence="5" id="KW-0832">Ubl conjugation</keyword>
<dbReference type="GO" id="GO:0070822">
    <property type="term" value="C:Sin3-type complex"/>
    <property type="evidence" value="ECO:0007669"/>
    <property type="project" value="TreeGrafter"/>
</dbReference>
<feature type="compositionally biased region" description="Basic and acidic residues" evidence="15">
    <location>
        <begin position="782"/>
        <end position="791"/>
    </location>
</feature>
<feature type="compositionally biased region" description="Acidic residues" evidence="15">
    <location>
        <begin position="724"/>
        <end position="738"/>
    </location>
</feature>
<dbReference type="InterPro" id="IPR013194">
    <property type="entry name" value="HDAC_interact_dom"/>
</dbReference>
<evidence type="ECO:0000256" key="8">
    <source>
        <dbReference type="ARBA" id="ARBA00023242"/>
    </source>
</evidence>
<comment type="subcellular location">
    <subcellularLocation>
        <location evidence="1 14">Nucleus</location>
    </subcellularLocation>
</comment>
<dbReference type="Pfam" id="PF16879">
    <property type="entry name" value="Sin3a_C"/>
    <property type="match status" value="1"/>
</dbReference>
<dbReference type="InterPro" id="IPR003822">
    <property type="entry name" value="PAH"/>
</dbReference>
<dbReference type="InterPro" id="IPR036600">
    <property type="entry name" value="PAH_sf"/>
</dbReference>
<dbReference type="Pfam" id="PF08295">
    <property type="entry name" value="Sin3_corepress"/>
    <property type="match status" value="1"/>
</dbReference>
<feature type="compositionally biased region" description="Polar residues" evidence="15">
    <location>
        <begin position="653"/>
        <end position="666"/>
    </location>
</feature>
<evidence type="ECO:0000259" key="16">
    <source>
        <dbReference type="SMART" id="SM00761"/>
    </source>
</evidence>
<keyword evidence="4" id="KW-0677">Repeat</keyword>
<dbReference type="FunFam" id="1.20.1160.11:FF:000005">
    <property type="entry name" value="SIN3 transcription regulator family member B"/>
    <property type="match status" value="1"/>
</dbReference>
<feature type="region of interest" description="Disordered" evidence="15">
    <location>
        <begin position="638"/>
        <end position="666"/>
    </location>
</feature>
<protein>
    <recommendedName>
        <fullName evidence="11">Paired amphipathic helix protein Sin3b</fullName>
    </recommendedName>
    <alternativeName>
        <fullName evidence="12">Histone deacetylase complex subunit Sin3b</fullName>
    </alternativeName>
    <alternativeName>
        <fullName evidence="13">Transcriptional corepressor Sin3b</fullName>
    </alternativeName>
</protein>
<evidence type="ECO:0000256" key="5">
    <source>
        <dbReference type="ARBA" id="ARBA00022843"/>
    </source>
</evidence>
<dbReference type="Gene3D" id="1.20.1160.11">
    <property type="entry name" value="Paired amphipathic helix"/>
    <property type="match status" value="3"/>
</dbReference>
<name>A0A8C9YMB8_SANLU</name>
<dbReference type="Ensembl" id="ENSSLUT00000027752.1">
    <property type="protein sequence ID" value="ENSSLUP00000026871.1"/>
    <property type="gene ID" value="ENSSLUG00000011701.1"/>
</dbReference>
<dbReference type="GeneTree" id="ENSGT00940000159560"/>
<evidence type="ECO:0000256" key="6">
    <source>
        <dbReference type="ARBA" id="ARBA00023015"/>
    </source>
</evidence>
<evidence type="ECO:0000313" key="18">
    <source>
        <dbReference type="Proteomes" id="UP000694568"/>
    </source>
</evidence>
<dbReference type="PANTHER" id="PTHR12346">
    <property type="entry name" value="SIN3B-RELATED"/>
    <property type="match status" value="1"/>
</dbReference>
<evidence type="ECO:0000256" key="10">
    <source>
        <dbReference type="ARBA" id="ARBA00061899"/>
    </source>
</evidence>
<sequence>VVGSSSLFVFFSSLNKVEDVSQVEDALSYLDQVKIRFANDPGIYNKFLDIMKEFKSQSIDTPGVINRVSQLFHGHPDLVLGFNAFLPPGYRIEVPKNGVAFLQSPFSTQVSPGQQGKSVTTSAVTVTSGSASAANIEAGSAQTSEVKAAPSETLSSTPAGPPEPPSRLSLPLTSRESQNQATTSSVSPPASETSPVEFDSAISYVNKIKNRFLDHPEIYRAFLEILHTYQKEQLEVKESRGGRGSSGMTEDEVFSKVASLFKGQEDLLAEFGQFLPDAKRSLVRGKEQLKRPEEDDTITKQNKKRPRPILLQHMSPLLKKKMKYSCTKDQSFASVGKHGVLREFSFFDKVRRLFKSQEVYENFLRCIALFNQEVVSGAELLQLVTPFLGKFPELYTQFKSFLGDKELSHAVSGLSDRYMEGGGGREVDYASCKRLGSSYRALPKTYQQPKCSGRTALCKEVLNDTWVSFPSWSEDSTFASSKKTPYEEQLHRCEDERFELDVVLETNLATIRVLESVQKKLSRLSPEDQDRFRLDDCLGGTSEVIQRRAVYRIYGDKAPEIIEGLKRSPATAVPVVLKRLKAKEDEWREAQQGFNKIWREQYEKAYLKSLDHQGVNFKQNDMKALRSKSLLNEIESVYDERQEQSTEEGGVGQQSRNGSGAASSSEPHMVFTYEDKQILEDAASLIIYHVKRQPTIHKEDKDHIKRIIQHFVPDLYFSRRGELSDTEDWTDEEVEPEEGGERGLGVGSQPQQLNGESRRRRCSPSQPADPEASTTSSSAPGEKVDLRDPEAEHQKELDGVYNLFFVNNNWYFFLRLHQTLCTRLLRVYRQAERQLLEHRAEQSRERLLMAEGRREKACDLAMELRLKQPSEVELEEYYPAFLDMVRSLLDGNLDSTQYEDTLREMFTIHAYIGFTIDKVIHNIIRQLQHLVSDEVCLQVVDLYLAERKRGAAGGNLSSQCVRAAWETSYQWKAERVMAEENCFKVMFLQNKGRVTMTIELLDTEEAQADDPLDVQCLSSYMEQFVGTESSLCSQAEGYFFKPVFLPRNLRRFRRWQVRQVEAMRCRREWHRQLGVENAGSLDCRFKLNTHKMVFVMNSEDYMYRRGALVKARKSQHRVAASQHERFDKWHQGWLANHVTASAGHSVQNWLMGEEEEDMIPCKTTCLSTEVKGQAVNRYQVHYSGSKAPASP</sequence>
<accession>A0A8C9YMB8</accession>
<keyword evidence="3" id="KW-0597">Phosphoprotein</keyword>
<dbReference type="InterPro" id="IPR031693">
    <property type="entry name" value="Sin3_C"/>
</dbReference>
<feature type="compositionally biased region" description="Low complexity" evidence="15">
    <location>
        <begin position="166"/>
        <end position="177"/>
    </location>
</feature>
<comment type="function">
    <text evidence="9">Acts as a transcriptional repressor. Interacts with MXI1 to repress MYC responsive genes and antagonize MYC oncogenic activities. Interacts with MAD-MAX heterodimers by binding to MAD. The heterodimer then represses transcription by tethering SIN3B to DNA. Also forms a complex with FOXK1 which represses transcription. With FOXK1, regulates cell cycle progression probably by repressing cell cycle inhibitor genes expression. As part of the SIN3B complex represses transcription and counteracts the histone acetyltransferase activity of EP300 through the recognition H3K27ac marks by PHF12 and the activity of the histone deacetylase HDAC2. SIN3B complex is recruited downstream of the constitutively active genes transcriptional start sites through interaction with histones and mitigates histone acetylation and RNA polymerase II progression within transcribed regions contributing to the regulation of transcription.</text>
</comment>
<dbReference type="InterPro" id="IPR039774">
    <property type="entry name" value="Sin3-like"/>
</dbReference>
<keyword evidence="8 14" id="KW-0539">Nucleus</keyword>
<dbReference type="FunFam" id="1.20.1160.11:FF:000002">
    <property type="entry name" value="Paired amphipathic helix protein SIN3"/>
    <property type="match status" value="1"/>
</dbReference>
<feature type="region of interest" description="Disordered" evidence="15">
    <location>
        <begin position="723"/>
        <end position="791"/>
    </location>
</feature>
<evidence type="ECO:0000256" key="3">
    <source>
        <dbReference type="ARBA" id="ARBA00022553"/>
    </source>
</evidence>
<dbReference type="SMART" id="SM00761">
    <property type="entry name" value="HDAC_interact"/>
    <property type="match status" value="1"/>
</dbReference>
<evidence type="ECO:0000256" key="9">
    <source>
        <dbReference type="ARBA" id="ARBA00054574"/>
    </source>
</evidence>
<dbReference type="PANTHER" id="PTHR12346:SF1">
    <property type="entry name" value="PAIRED AMPHIPATHIC HELIX PROTEIN SIN3B"/>
    <property type="match status" value="1"/>
</dbReference>
<keyword evidence="2" id="KW-0678">Repressor</keyword>
<gene>
    <name evidence="17" type="primary">sin3b</name>
</gene>
<comment type="subunit">
    <text evidence="10">Component of the SIN3B complex, which includes SIN3B, HDAC2 or HDAC1, PHF12 and MORF4L1. Interacts with FOXK1/MNF, MXI, MAD, NCOR1 and SAP30. Interaction with SUDS3 enhances the interaction with HDAC1 to form a complex. Interacts with CRY1, HCFC1, MAD3, MAD4, MAEL, REST, RNF220 and SETDB1. Interacts with C6orf89. Interacts with MYT1L.</text>
</comment>
<evidence type="ECO:0000256" key="4">
    <source>
        <dbReference type="ARBA" id="ARBA00022737"/>
    </source>
</evidence>
<dbReference type="AlphaFoldDB" id="A0A8C9YMB8"/>
<dbReference type="Proteomes" id="UP000694568">
    <property type="component" value="Unplaced"/>
</dbReference>
<organism evidence="17 18">
    <name type="scientific">Sander lucioperca</name>
    <name type="common">Pike-perch</name>
    <name type="synonym">Perca lucioperca</name>
    <dbReference type="NCBI Taxonomy" id="283035"/>
    <lineage>
        <taxon>Eukaryota</taxon>
        <taxon>Metazoa</taxon>
        <taxon>Chordata</taxon>
        <taxon>Craniata</taxon>
        <taxon>Vertebrata</taxon>
        <taxon>Euteleostomi</taxon>
        <taxon>Actinopterygii</taxon>
        <taxon>Neopterygii</taxon>
        <taxon>Teleostei</taxon>
        <taxon>Neoteleostei</taxon>
        <taxon>Acanthomorphata</taxon>
        <taxon>Eupercaria</taxon>
        <taxon>Perciformes</taxon>
        <taxon>Percoidei</taxon>
        <taxon>Percidae</taxon>
        <taxon>Luciopercinae</taxon>
        <taxon>Sander</taxon>
    </lineage>
</organism>
<reference evidence="17" key="2">
    <citation type="submission" date="2025-09" db="UniProtKB">
        <authorList>
            <consortium name="Ensembl"/>
        </authorList>
    </citation>
    <scope>IDENTIFICATION</scope>
</reference>
<reference evidence="17" key="1">
    <citation type="submission" date="2025-08" db="UniProtKB">
        <authorList>
            <consortium name="Ensembl"/>
        </authorList>
    </citation>
    <scope>IDENTIFICATION</scope>
</reference>
<evidence type="ECO:0000256" key="11">
    <source>
        <dbReference type="ARBA" id="ARBA00068511"/>
    </source>
</evidence>
<evidence type="ECO:0000256" key="1">
    <source>
        <dbReference type="ARBA" id="ARBA00004123"/>
    </source>
</evidence>